<evidence type="ECO:0000313" key="3">
    <source>
        <dbReference type="EMBL" id="KAF6029504.1"/>
    </source>
</evidence>
<gene>
    <name evidence="3" type="ORF">EB796_012191</name>
</gene>
<name>A0A7J7JUV3_BUGNE</name>
<feature type="compositionally biased region" description="Basic and acidic residues" evidence="2">
    <location>
        <begin position="56"/>
        <end position="65"/>
    </location>
</feature>
<comment type="caution">
    <text evidence="3">The sequence shown here is derived from an EMBL/GenBank/DDBJ whole genome shotgun (WGS) entry which is preliminary data.</text>
</comment>
<evidence type="ECO:0000256" key="1">
    <source>
        <dbReference type="SAM" id="Coils"/>
    </source>
</evidence>
<evidence type="ECO:0000256" key="2">
    <source>
        <dbReference type="SAM" id="MobiDB-lite"/>
    </source>
</evidence>
<feature type="region of interest" description="Disordered" evidence="2">
    <location>
        <begin position="56"/>
        <end position="75"/>
    </location>
</feature>
<feature type="coiled-coil region" evidence="1">
    <location>
        <begin position="107"/>
        <end position="141"/>
    </location>
</feature>
<dbReference type="EMBL" id="VXIV02001811">
    <property type="protein sequence ID" value="KAF6029504.1"/>
    <property type="molecule type" value="Genomic_DNA"/>
</dbReference>
<organism evidence="3 4">
    <name type="scientific">Bugula neritina</name>
    <name type="common">Brown bryozoan</name>
    <name type="synonym">Sertularia neritina</name>
    <dbReference type="NCBI Taxonomy" id="10212"/>
    <lineage>
        <taxon>Eukaryota</taxon>
        <taxon>Metazoa</taxon>
        <taxon>Spiralia</taxon>
        <taxon>Lophotrochozoa</taxon>
        <taxon>Bryozoa</taxon>
        <taxon>Gymnolaemata</taxon>
        <taxon>Cheilostomatida</taxon>
        <taxon>Flustrina</taxon>
        <taxon>Buguloidea</taxon>
        <taxon>Bugulidae</taxon>
        <taxon>Bugula</taxon>
    </lineage>
</organism>
<proteinExistence type="predicted"/>
<reference evidence="3" key="1">
    <citation type="submission" date="2020-06" db="EMBL/GenBank/DDBJ databases">
        <title>Draft genome of Bugula neritina, a colonial animal packing powerful symbionts and potential medicines.</title>
        <authorList>
            <person name="Rayko M."/>
        </authorList>
    </citation>
    <scope>NUCLEOTIDE SEQUENCE [LARGE SCALE GENOMIC DNA]</scope>
    <source>
        <strain evidence="3">Kwan_BN1</strain>
    </source>
</reference>
<accession>A0A7J7JUV3</accession>
<protein>
    <submittedName>
        <fullName evidence="3">Uncharacterized protein</fullName>
    </submittedName>
</protein>
<dbReference type="AlphaFoldDB" id="A0A7J7JUV3"/>
<evidence type="ECO:0000313" key="4">
    <source>
        <dbReference type="Proteomes" id="UP000593567"/>
    </source>
</evidence>
<sequence length="370" mass="41384">MSEEIQEPVDVNVKEPPVIHVELADEPQQSVREDAEELSFDEAQAEIDAIKAKAGKARENLRSTPERSSCSLISPGYVPEDEIPKSKNMLSHLNSNSAMLNYKVQGARSLVRKQEDLLRNLARMRENMERSENEIGKASDYYTPHRYQSRGYFEKRSETAPLISRRHQVREVSPAESLNSLDASDYKYVPSSYSPPHTTTKFSSQLSSSVPATSIVSTSGYEGDNEFEREMAAIRKRVANISKQANEAATPKFSSYDYDPILPSTYLPGSYSGIHSVPQTSKLEVKRSTSYKPLPRTHHTPVSPKPVHTTKFNMAVDSNATTELPRNSFSDYIMDAMNEIDNYPCSSKELPDLYKDPIAVSSAGNCPLAY</sequence>
<keyword evidence="1" id="KW-0175">Coiled coil</keyword>
<dbReference type="Proteomes" id="UP000593567">
    <property type="component" value="Unassembled WGS sequence"/>
</dbReference>
<keyword evidence="4" id="KW-1185">Reference proteome</keyword>